<keyword evidence="4 5" id="KW-1015">Disulfide bond</keyword>
<keyword evidence="3" id="KW-0677">Repeat</keyword>
<dbReference type="SMART" id="SM00051">
    <property type="entry name" value="DSL"/>
    <property type="match status" value="1"/>
</dbReference>
<keyword evidence="7" id="KW-0732">Signal</keyword>
<dbReference type="InterPro" id="IPR000742">
    <property type="entry name" value="EGF"/>
</dbReference>
<keyword evidence="10" id="KW-1185">Reference proteome</keyword>
<feature type="transmembrane region" description="Helical" evidence="6">
    <location>
        <begin position="366"/>
        <end position="391"/>
    </location>
</feature>
<keyword evidence="6" id="KW-0812">Transmembrane</keyword>
<evidence type="ECO:0000256" key="3">
    <source>
        <dbReference type="ARBA" id="ARBA00022737"/>
    </source>
</evidence>
<reference evidence="9" key="1">
    <citation type="submission" date="2022-04" db="EMBL/GenBank/DDBJ databases">
        <authorList>
            <person name="Xu L."/>
            <person name="Lv Z."/>
        </authorList>
    </citation>
    <scope>NUCLEOTIDE SEQUENCE</scope>
    <source>
        <strain evidence="9">LV_2022a</strain>
    </source>
</reference>
<evidence type="ECO:0000256" key="5">
    <source>
        <dbReference type="PROSITE-ProRule" id="PRU00076"/>
    </source>
</evidence>
<organism evidence="9 10">
    <name type="scientific">Schistosoma mekongi</name>
    <name type="common">Parasitic worm</name>
    <dbReference type="NCBI Taxonomy" id="38744"/>
    <lineage>
        <taxon>Eukaryota</taxon>
        <taxon>Metazoa</taxon>
        <taxon>Spiralia</taxon>
        <taxon>Lophotrochozoa</taxon>
        <taxon>Platyhelminthes</taxon>
        <taxon>Trematoda</taxon>
        <taxon>Digenea</taxon>
        <taxon>Strigeidida</taxon>
        <taxon>Schistosomatoidea</taxon>
        <taxon>Schistosomatidae</taxon>
        <taxon>Schistosoma</taxon>
    </lineage>
</organism>
<comment type="caution">
    <text evidence="9">The sequence shown here is derived from an EMBL/GenBank/DDBJ whole genome shotgun (WGS) entry which is preliminary data.</text>
</comment>
<dbReference type="PROSITE" id="PS00022">
    <property type="entry name" value="EGF_1"/>
    <property type="match status" value="1"/>
</dbReference>
<accession>A0AAE1Z7Q0</accession>
<keyword evidence="6" id="KW-1133">Transmembrane helix</keyword>
<keyword evidence="6" id="KW-0472">Membrane</keyword>
<reference evidence="9" key="2">
    <citation type="journal article" date="2023" name="Infect Dis Poverty">
        <title>Chromosome-scale genome of the human blood fluke Schistosoma mekongi and its implications for public health.</title>
        <authorList>
            <person name="Zhou M."/>
            <person name="Xu L."/>
            <person name="Xu D."/>
            <person name="Chen W."/>
            <person name="Khan J."/>
            <person name="Hu Y."/>
            <person name="Huang H."/>
            <person name="Wei H."/>
            <person name="Zhang Y."/>
            <person name="Chusongsang P."/>
            <person name="Tanasarnprasert K."/>
            <person name="Hu X."/>
            <person name="Limpanont Y."/>
            <person name="Lv Z."/>
        </authorList>
    </citation>
    <scope>NUCLEOTIDE SEQUENCE</scope>
    <source>
        <strain evidence="9">LV_2022a</strain>
    </source>
</reference>
<gene>
    <name evidence="9" type="ORF">MN116_006683</name>
</gene>
<evidence type="ECO:0000256" key="7">
    <source>
        <dbReference type="SAM" id="SignalP"/>
    </source>
</evidence>
<evidence type="ECO:0000256" key="4">
    <source>
        <dbReference type="ARBA" id="ARBA00023157"/>
    </source>
</evidence>
<dbReference type="GO" id="GO:0007154">
    <property type="term" value="P:cell communication"/>
    <property type="evidence" value="ECO:0007669"/>
    <property type="project" value="InterPro"/>
</dbReference>
<dbReference type="Proteomes" id="UP001292079">
    <property type="component" value="Unassembled WGS sequence"/>
</dbReference>
<dbReference type="GO" id="GO:0016020">
    <property type="term" value="C:membrane"/>
    <property type="evidence" value="ECO:0007669"/>
    <property type="project" value="InterPro"/>
</dbReference>
<feature type="signal peptide" evidence="7">
    <location>
        <begin position="1"/>
        <end position="18"/>
    </location>
</feature>
<dbReference type="PROSITE" id="PS50026">
    <property type="entry name" value="EGF_3"/>
    <property type="match status" value="1"/>
</dbReference>
<evidence type="ECO:0000256" key="1">
    <source>
        <dbReference type="ARBA" id="ARBA00022473"/>
    </source>
</evidence>
<keyword evidence="2 5" id="KW-0245">EGF-like domain</keyword>
<keyword evidence="1" id="KW-0217">Developmental protein</keyword>
<evidence type="ECO:0000313" key="10">
    <source>
        <dbReference type="Proteomes" id="UP001292079"/>
    </source>
</evidence>
<dbReference type="SUPFAM" id="SSF57184">
    <property type="entry name" value="Growth factor receptor domain"/>
    <property type="match status" value="1"/>
</dbReference>
<dbReference type="AlphaFoldDB" id="A0AAE1Z7Q0"/>
<evidence type="ECO:0000256" key="6">
    <source>
        <dbReference type="SAM" id="Phobius"/>
    </source>
</evidence>
<dbReference type="Gene3D" id="2.10.25.10">
    <property type="entry name" value="Laminin"/>
    <property type="match status" value="1"/>
</dbReference>
<dbReference type="EMBL" id="JALJAT010000005">
    <property type="protein sequence ID" value="KAK4469096.1"/>
    <property type="molecule type" value="Genomic_DNA"/>
</dbReference>
<evidence type="ECO:0000259" key="8">
    <source>
        <dbReference type="PROSITE" id="PS50026"/>
    </source>
</evidence>
<sequence>MWISIAYVILFLYSYVIADVNISYTIKNYQNPYNLDSRLRKCEALNVFGDHCDPFFHFTAYTSTQKWERRSTLRKEVGPFVNSKYIDQILEAYEIQPTLPDLIEIELDIQDNDIDDDQRIALFRRQIPLESKGKHEFRMGVDVKVEAHIEITCTKDYYGKRCEVYCMPFHDLWTCDENTGARICSKPCLHGKCVLTSISAICQCTSDWQGEFCQTPIESKIISTILAPDIKTIHVVKPIQIDQSMNRNSRISTSSVTMPAKKMLTTIQSDSKNSKQEEINTNAETHSEFSEELVKIVQLKFDNIQNLKKDHLDADFSVSTLATPTITTTNRVMVSDQFQKTGEMIEESNSVIHPSGHFFNNETRNYMILAFIIIGLLMWLIGVLVIGLVCYRRRRNRKVSVRKR</sequence>
<name>A0AAE1Z7Q0_SCHME</name>
<evidence type="ECO:0000256" key="2">
    <source>
        <dbReference type="ARBA" id="ARBA00022536"/>
    </source>
</evidence>
<feature type="chain" id="PRO_5042228763" description="EGF-like domain-containing protein" evidence="7">
    <location>
        <begin position="19"/>
        <end position="404"/>
    </location>
</feature>
<dbReference type="InterPro" id="IPR001774">
    <property type="entry name" value="DSL"/>
</dbReference>
<protein>
    <recommendedName>
        <fullName evidence="8">EGF-like domain-containing protein</fullName>
    </recommendedName>
</protein>
<comment type="caution">
    <text evidence="5">Lacks conserved residue(s) required for the propagation of feature annotation.</text>
</comment>
<proteinExistence type="predicted"/>
<dbReference type="InterPro" id="IPR009030">
    <property type="entry name" value="Growth_fac_rcpt_cys_sf"/>
</dbReference>
<dbReference type="SMART" id="SM00181">
    <property type="entry name" value="EGF"/>
    <property type="match status" value="1"/>
</dbReference>
<feature type="disulfide bond" evidence="5">
    <location>
        <begin position="204"/>
        <end position="213"/>
    </location>
</feature>
<feature type="domain" description="EGF-like" evidence="8">
    <location>
        <begin position="180"/>
        <end position="214"/>
    </location>
</feature>
<evidence type="ECO:0000313" key="9">
    <source>
        <dbReference type="EMBL" id="KAK4469096.1"/>
    </source>
</evidence>